<dbReference type="OrthoDB" id="6184171at2"/>
<protein>
    <recommendedName>
        <fullName evidence="3">Helix-turn-helix</fullName>
    </recommendedName>
</protein>
<dbReference type="EMBL" id="OBQJ01000007">
    <property type="protein sequence ID" value="SOC56452.1"/>
    <property type="molecule type" value="Genomic_DNA"/>
</dbReference>
<dbReference type="AlphaFoldDB" id="A0A285VQW8"/>
<reference evidence="1 2" key="1">
    <citation type="submission" date="2017-08" db="EMBL/GenBank/DDBJ databases">
        <authorList>
            <person name="de Groot N.N."/>
        </authorList>
    </citation>
    <scope>NUCLEOTIDE SEQUENCE [LARGE SCALE GENOMIC DNA]</scope>
    <source>
        <strain evidence="1 2">USBA 855</strain>
    </source>
</reference>
<evidence type="ECO:0000313" key="1">
    <source>
        <dbReference type="EMBL" id="SOC56452.1"/>
    </source>
</evidence>
<dbReference type="GO" id="GO:0003677">
    <property type="term" value="F:DNA binding"/>
    <property type="evidence" value="ECO:0007669"/>
    <property type="project" value="InterPro"/>
</dbReference>
<evidence type="ECO:0000313" key="2">
    <source>
        <dbReference type="Proteomes" id="UP000219023"/>
    </source>
</evidence>
<name>A0A285VQW8_9GAMM</name>
<dbReference type="Proteomes" id="UP000219023">
    <property type="component" value="Unassembled WGS sequence"/>
</dbReference>
<dbReference type="RefSeq" id="WP_097023388.1">
    <property type="nucleotide sequence ID" value="NZ_JAHXDL010000001.1"/>
</dbReference>
<evidence type="ECO:0008006" key="3">
    <source>
        <dbReference type="Google" id="ProtNLM"/>
    </source>
</evidence>
<dbReference type="InterPro" id="IPR010982">
    <property type="entry name" value="Lambda_DNA-bd_dom_sf"/>
</dbReference>
<sequence>MIDARTEHDPDLAPGLIERAIGLVGTQRELAERIGVSRVYLQLLSKRQKQMSYGVQVTLEQIIREAE</sequence>
<proteinExistence type="predicted"/>
<accession>A0A285VQW8</accession>
<organism evidence="1 2">
    <name type="scientific">Chromohalobacter canadensis</name>
    <dbReference type="NCBI Taxonomy" id="141389"/>
    <lineage>
        <taxon>Bacteria</taxon>
        <taxon>Pseudomonadati</taxon>
        <taxon>Pseudomonadota</taxon>
        <taxon>Gammaproteobacteria</taxon>
        <taxon>Oceanospirillales</taxon>
        <taxon>Halomonadaceae</taxon>
        <taxon>Chromohalobacter</taxon>
    </lineage>
</organism>
<gene>
    <name evidence="1" type="ORF">SAMN05421509_10748</name>
</gene>
<dbReference type="Gene3D" id="1.10.260.40">
    <property type="entry name" value="lambda repressor-like DNA-binding domains"/>
    <property type="match status" value="1"/>
</dbReference>